<dbReference type="EMBL" id="MU001749">
    <property type="protein sequence ID" value="KAF2800354.1"/>
    <property type="molecule type" value="Genomic_DNA"/>
</dbReference>
<evidence type="ECO:0000256" key="1">
    <source>
        <dbReference type="SAM" id="MobiDB-lite"/>
    </source>
</evidence>
<organism evidence="3 4">
    <name type="scientific">Melanomma pulvis-pyrius CBS 109.77</name>
    <dbReference type="NCBI Taxonomy" id="1314802"/>
    <lineage>
        <taxon>Eukaryota</taxon>
        <taxon>Fungi</taxon>
        <taxon>Dikarya</taxon>
        <taxon>Ascomycota</taxon>
        <taxon>Pezizomycotina</taxon>
        <taxon>Dothideomycetes</taxon>
        <taxon>Pleosporomycetidae</taxon>
        <taxon>Pleosporales</taxon>
        <taxon>Melanommataceae</taxon>
        <taxon>Melanomma</taxon>
    </lineage>
</organism>
<accession>A0A6A6XX78</accession>
<protein>
    <recommendedName>
        <fullName evidence="5">Apple domain-containing protein</fullName>
    </recommendedName>
</protein>
<evidence type="ECO:0000256" key="2">
    <source>
        <dbReference type="SAM" id="Phobius"/>
    </source>
</evidence>
<dbReference type="AlphaFoldDB" id="A0A6A6XX78"/>
<feature type="compositionally biased region" description="Polar residues" evidence="1">
    <location>
        <begin position="128"/>
        <end position="138"/>
    </location>
</feature>
<proteinExistence type="predicted"/>
<keyword evidence="2" id="KW-1133">Transmembrane helix</keyword>
<gene>
    <name evidence="3" type="ORF">K505DRAFT_331813</name>
</gene>
<sequence>MFAPRASRPDLPTYTQFSTLPETIPIPKRESAAYIYPVDARNDPPQLQHQLSSSPPPQHRHRIRWPYFFVLGLALSLLCGLIGGFIGKAITQNKYRDASQKGDSLEANSCGTPTSSSALSTPTLASTNPQGVGNTTATPDRPVPLTGCPATNRGTLRSDRTKTTFQLFCSTSWSGADLVSLSAATISDCIEPCVVMNEYAQMNKKCVGAQYIPEYVNETEAMDQSGNPFNCFLKFNSSGMEKNLSGLERISICLAGECEGVDGG</sequence>
<evidence type="ECO:0000313" key="4">
    <source>
        <dbReference type="Proteomes" id="UP000799757"/>
    </source>
</evidence>
<keyword evidence="2" id="KW-0472">Membrane</keyword>
<feature type="transmembrane region" description="Helical" evidence="2">
    <location>
        <begin position="65"/>
        <end position="86"/>
    </location>
</feature>
<keyword evidence="4" id="KW-1185">Reference proteome</keyword>
<dbReference type="OrthoDB" id="5358884at2759"/>
<evidence type="ECO:0008006" key="5">
    <source>
        <dbReference type="Google" id="ProtNLM"/>
    </source>
</evidence>
<dbReference type="Proteomes" id="UP000799757">
    <property type="component" value="Unassembled WGS sequence"/>
</dbReference>
<keyword evidence="2" id="KW-0812">Transmembrane</keyword>
<feature type="compositionally biased region" description="Low complexity" evidence="1">
    <location>
        <begin position="112"/>
        <end position="127"/>
    </location>
</feature>
<reference evidence="3" key="1">
    <citation type="journal article" date="2020" name="Stud. Mycol.">
        <title>101 Dothideomycetes genomes: a test case for predicting lifestyles and emergence of pathogens.</title>
        <authorList>
            <person name="Haridas S."/>
            <person name="Albert R."/>
            <person name="Binder M."/>
            <person name="Bloem J."/>
            <person name="Labutti K."/>
            <person name="Salamov A."/>
            <person name="Andreopoulos B."/>
            <person name="Baker S."/>
            <person name="Barry K."/>
            <person name="Bills G."/>
            <person name="Bluhm B."/>
            <person name="Cannon C."/>
            <person name="Castanera R."/>
            <person name="Culley D."/>
            <person name="Daum C."/>
            <person name="Ezra D."/>
            <person name="Gonzalez J."/>
            <person name="Henrissat B."/>
            <person name="Kuo A."/>
            <person name="Liang C."/>
            <person name="Lipzen A."/>
            <person name="Lutzoni F."/>
            <person name="Magnuson J."/>
            <person name="Mondo S."/>
            <person name="Nolan M."/>
            <person name="Ohm R."/>
            <person name="Pangilinan J."/>
            <person name="Park H.-J."/>
            <person name="Ramirez L."/>
            <person name="Alfaro M."/>
            <person name="Sun H."/>
            <person name="Tritt A."/>
            <person name="Yoshinaga Y."/>
            <person name="Zwiers L.-H."/>
            <person name="Turgeon B."/>
            <person name="Goodwin S."/>
            <person name="Spatafora J."/>
            <person name="Crous P."/>
            <person name="Grigoriev I."/>
        </authorList>
    </citation>
    <scope>NUCLEOTIDE SEQUENCE</scope>
    <source>
        <strain evidence="3">CBS 109.77</strain>
    </source>
</reference>
<feature type="region of interest" description="Disordered" evidence="1">
    <location>
        <begin position="102"/>
        <end position="155"/>
    </location>
</feature>
<name>A0A6A6XX78_9PLEO</name>
<evidence type="ECO:0000313" key="3">
    <source>
        <dbReference type="EMBL" id="KAF2800354.1"/>
    </source>
</evidence>